<dbReference type="Pfam" id="PF13561">
    <property type="entry name" value="adh_short_C2"/>
    <property type="match status" value="1"/>
</dbReference>
<dbReference type="InterPro" id="IPR002347">
    <property type="entry name" value="SDR_fam"/>
</dbReference>
<organism evidence="7 8">
    <name type="scientific">Peptoniphilus olsenii</name>
    <dbReference type="NCBI Taxonomy" id="411570"/>
    <lineage>
        <taxon>Bacteria</taxon>
        <taxon>Bacillati</taxon>
        <taxon>Bacillota</taxon>
        <taxon>Tissierellia</taxon>
        <taxon>Tissierellales</taxon>
        <taxon>Peptoniphilaceae</taxon>
        <taxon>Peptoniphilus</taxon>
    </lineage>
</organism>
<comment type="function">
    <text evidence="6">Catalyzes the NADPH-dependent reduction of beta-ketoacyl-ACP substrates to beta-hydroxyacyl-ACP products, the first reductive step in the elongation cycle of fatty acid biosynthesis.</text>
</comment>
<dbReference type="GO" id="GO:0004316">
    <property type="term" value="F:3-oxoacyl-[acyl-carrier-protein] reductase (NADPH) activity"/>
    <property type="evidence" value="ECO:0007669"/>
    <property type="project" value="UniProtKB-EC"/>
</dbReference>
<dbReference type="PANTHER" id="PTHR42879:SF2">
    <property type="entry name" value="3-OXOACYL-[ACYL-CARRIER-PROTEIN] REDUCTASE FABG"/>
    <property type="match status" value="1"/>
</dbReference>
<evidence type="ECO:0000256" key="3">
    <source>
        <dbReference type="ARBA" id="ARBA00012948"/>
    </source>
</evidence>
<keyword evidence="4 6" id="KW-0560">Oxidoreductase</keyword>
<dbReference type="InterPro" id="IPR011284">
    <property type="entry name" value="3oxo_ACP_reduc"/>
</dbReference>
<dbReference type="NCBIfam" id="TIGR01830">
    <property type="entry name" value="3oxo_ACP_reduc"/>
    <property type="match status" value="1"/>
</dbReference>
<sequence length="244" mass="26888">MKNKKYALITGATGGIGEAIAKELSKDYNLVLHCNKNLENLEKLKNKLNDICDVKVVSGNLSDFNKCEEIVKQLRLENLDIEVLINNAGITKDNLILRMKPEDFKEVLEVNLYSAFYMSKLLVKDMMKRKSGKIINISSISGIRGNIAQTNYSASKAALIGFTKSLAKEMASRNILVNAVAPGFIDTEMTQKLSDTIKDEILKDIPLNRVGKSIEVANLVRFLASENSSYITGEVISIDGGLGI</sequence>
<evidence type="ECO:0000256" key="6">
    <source>
        <dbReference type="RuleBase" id="RU366074"/>
    </source>
</evidence>
<keyword evidence="6" id="KW-0521">NADP</keyword>
<comment type="subunit">
    <text evidence="6">Homotetramer.</text>
</comment>
<dbReference type="PANTHER" id="PTHR42879">
    <property type="entry name" value="3-OXOACYL-(ACYL-CARRIER-PROTEIN) REDUCTASE"/>
    <property type="match status" value="1"/>
</dbReference>
<dbReference type="InterPro" id="IPR020904">
    <property type="entry name" value="Sc_DH/Rdtase_CS"/>
</dbReference>
<comment type="pathway">
    <text evidence="1 6">Lipid metabolism; fatty acid biosynthesis.</text>
</comment>
<dbReference type="Proteomes" id="UP001549162">
    <property type="component" value="Unassembled WGS sequence"/>
</dbReference>
<evidence type="ECO:0000313" key="7">
    <source>
        <dbReference type="EMBL" id="MET3616896.1"/>
    </source>
</evidence>
<accession>A0ABV2J7Z3</accession>
<reference evidence="7 8" key="1">
    <citation type="submission" date="2024-06" db="EMBL/GenBank/DDBJ databases">
        <title>Genomic Encyclopedia of Type Strains, Phase IV (KMG-IV): sequencing the most valuable type-strain genomes for metagenomic binning, comparative biology and taxonomic classification.</title>
        <authorList>
            <person name="Goeker M."/>
        </authorList>
    </citation>
    <scope>NUCLEOTIDE SEQUENCE [LARGE SCALE GENOMIC DNA]</scope>
    <source>
        <strain evidence="7 8">DSM 21460</strain>
    </source>
</reference>
<dbReference type="InterPro" id="IPR036291">
    <property type="entry name" value="NAD(P)-bd_dom_sf"/>
</dbReference>
<comment type="caution">
    <text evidence="7">The sequence shown here is derived from an EMBL/GenBank/DDBJ whole genome shotgun (WGS) entry which is preliminary data.</text>
</comment>
<dbReference type="EMBL" id="JBEPMA010000002">
    <property type="protein sequence ID" value="MET3616896.1"/>
    <property type="molecule type" value="Genomic_DNA"/>
</dbReference>
<comment type="catalytic activity">
    <reaction evidence="5 6">
        <text>a (3R)-hydroxyacyl-[ACP] + NADP(+) = a 3-oxoacyl-[ACP] + NADPH + H(+)</text>
        <dbReference type="Rhea" id="RHEA:17397"/>
        <dbReference type="Rhea" id="RHEA-COMP:9916"/>
        <dbReference type="Rhea" id="RHEA-COMP:9945"/>
        <dbReference type="ChEBI" id="CHEBI:15378"/>
        <dbReference type="ChEBI" id="CHEBI:57783"/>
        <dbReference type="ChEBI" id="CHEBI:58349"/>
        <dbReference type="ChEBI" id="CHEBI:78776"/>
        <dbReference type="ChEBI" id="CHEBI:78827"/>
        <dbReference type="EC" id="1.1.1.100"/>
    </reaction>
</comment>
<keyword evidence="6" id="KW-0275">Fatty acid biosynthesis</keyword>
<dbReference type="RefSeq" id="WP_354366903.1">
    <property type="nucleotide sequence ID" value="NZ_JBEPMA010000002.1"/>
</dbReference>
<keyword evidence="6" id="KW-0444">Lipid biosynthesis</keyword>
<name>A0ABV2J7Z3_9FIRM</name>
<protein>
    <recommendedName>
        <fullName evidence="3 6">3-oxoacyl-[acyl-carrier-protein] reductase</fullName>
        <ecNumber evidence="3 6">1.1.1.100</ecNumber>
    </recommendedName>
</protein>
<proteinExistence type="inferred from homology"/>
<keyword evidence="8" id="KW-1185">Reference proteome</keyword>
<dbReference type="NCBIfam" id="NF009466">
    <property type="entry name" value="PRK12826.1-2"/>
    <property type="match status" value="1"/>
</dbReference>
<evidence type="ECO:0000256" key="4">
    <source>
        <dbReference type="ARBA" id="ARBA00023002"/>
    </source>
</evidence>
<keyword evidence="6" id="KW-0276">Fatty acid metabolism</keyword>
<evidence type="ECO:0000313" key="8">
    <source>
        <dbReference type="Proteomes" id="UP001549162"/>
    </source>
</evidence>
<evidence type="ECO:0000256" key="2">
    <source>
        <dbReference type="ARBA" id="ARBA00006484"/>
    </source>
</evidence>
<dbReference type="PROSITE" id="PS00061">
    <property type="entry name" value="ADH_SHORT"/>
    <property type="match status" value="1"/>
</dbReference>
<dbReference type="Gene3D" id="3.40.50.720">
    <property type="entry name" value="NAD(P)-binding Rossmann-like Domain"/>
    <property type="match status" value="1"/>
</dbReference>
<gene>
    <name evidence="7" type="ORF">ABID14_000521</name>
</gene>
<keyword evidence="6" id="KW-0443">Lipid metabolism</keyword>
<comment type="similarity">
    <text evidence="2 6">Belongs to the short-chain dehydrogenases/reductases (SDR) family.</text>
</comment>
<evidence type="ECO:0000256" key="5">
    <source>
        <dbReference type="ARBA" id="ARBA00048508"/>
    </source>
</evidence>
<dbReference type="PRINTS" id="PR00081">
    <property type="entry name" value="GDHRDH"/>
</dbReference>
<dbReference type="PRINTS" id="PR00080">
    <property type="entry name" value="SDRFAMILY"/>
</dbReference>
<dbReference type="InterPro" id="IPR050259">
    <property type="entry name" value="SDR"/>
</dbReference>
<dbReference type="EC" id="1.1.1.100" evidence="3 6"/>
<evidence type="ECO:0000256" key="1">
    <source>
        <dbReference type="ARBA" id="ARBA00005194"/>
    </source>
</evidence>
<dbReference type="SUPFAM" id="SSF51735">
    <property type="entry name" value="NAD(P)-binding Rossmann-fold domains"/>
    <property type="match status" value="1"/>
</dbReference>